<feature type="region of interest" description="Disordered" evidence="1">
    <location>
        <begin position="114"/>
        <end position="167"/>
    </location>
</feature>
<reference evidence="2" key="1">
    <citation type="submission" date="2021-03" db="EMBL/GenBank/DDBJ databases">
        <title>Draft genome sequence of rust myrtle Austropuccinia psidii MF-1, a brazilian biotype.</title>
        <authorList>
            <person name="Quecine M.C."/>
            <person name="Pachon D.M.R."/>
            <person name="Bonatelli M.L."/>
            <person name="Correr F.H."/>
            <person name="Franceschini L.M."/>
            <person name="Leite T.F."/>
            <person name="Margarido G.R.A."/>
            <person name="Almeida C.A."/>
            <person name="Ferrarezi J.A."/>
            <person name="Labate C.A."/>
        </authorList>
    </citation>
    <scope>NUCLEOTIDE SEQUENCE</scope>
    <source>
        <strain evidence="2">MF-1</strain>
    </source>
</reference>
<evidence type="ECO:0000313" key="2">
    <source>
        <dbReference type="EMBL" id="MBW0513998.1"/>
    </source>
</evidence>
<proteinExistence type="predicted"/>
<feature type="compositionally biased region" description="Low complexity" evidence="1">
    <location>
        <begin position="36"/>
        <end position="60"/>
    </location>
</feature>
<name>A0A9Q3HQP1_9BASI</name>
<evidence type="ECO:0000313" key="3">
    <source>
        <dbReference type="Proteomes" id="UP000765509"/>
    </source>
</evidence>
<gene>
    <name evidence="2" type="ORF">O181_053713</name>
</gene>
<dbReference type="EMBL" id="AVOT02023755">
    <property type="protein sequence ID" value="MBW0513998.1"/>
    <property type="molecule type" value="Genomic_DNA"/>
</dbReference>
<feature type="compositionally biased region" description="Polar residues" evidence="1">
    <location>
        <begin position="61"/>
        <end position="73"/>
    </location>
</feature>
<accession>A0A9Q3HQP1</accession>
<sequence length="484" mass="55645">MSHLPQKATVSHKRLRTVEDHLENWQEPTPEPNECLSPFTTPTLPPSKGTAGSASSGTSTRQQDFKSSANPNLDSPLEYASHSVGSRSAKLSSIATSQSLQPCNLNLNVGDLDRANNEESGSTQSLSDSFSKKNSRKKLKQCKTIDKTNPRLPSKQQESVLDSKEGQGLLQIPNTSLPIIVSGWGSSHEVHVPQSLELQRPTYENFILKLTELFRALFGKEPELNPDSGNKFTEKWKDLSSWREMNGISKKMYMYPSIRNYDTHFAHYTITNTRIDYSLKRAVEYHSIILAGSSIIEDLKLAAQEQALLSGLWVKWQLQGNALMATKHHTIEYPNYRRAIEHIDYSNKAVLTWISRLNELYSEPPFKEAELYETQKKTFRFLSELWQNFDLHDVRNNVHGELVRDLLKISHRKQTKSRAYTVYSWKIFEHFCKVEFNLERGNLSLKTALDYIIFQEALYHAHFINNVEIFPEFEFKLRKVQNSF</sequence>
<feature type="region of interest" description="Disordered" evidence="1">
    <location>
        <begin position="1"/>
        <end position="81"/>
    </location>
</feature>
<organism evidence="2 3">
    <name type="scientific">Austropuccinia psidii MF-1</name>
    <dbReference type="NCBI Taxonomy" id="1389203"/>
    <lineage>
        <taxon>Eukaryota</taxon>
        <taxon>Fungi</taxon>
        <taxon>Dikarya</taxon>
        <taxon>Basidiomycota</taxon>
        <taxon>Pucciniomycotina</taxon>
        <taxon>Pucciniomycetes</taxon>
        <taxon>Pucciniales</taxon>
        <taxon>Sphaerophragmiaceae</taxon>
        <taxon>Austropuccinia</taxon>
    </lineage>
</organism>
<dbReference type="Proteomes" id="UP000765509">
    <property type="component" value="Unassembled WGS sequence"/>
</dbReference>
<evidence type="ECO:0000256" key="1">
    <source>
        <dbReference type="SAM" id="MobiDB-lite"/>
    </source>
</evidence>
<dbReference type="AlphaFoldDB" id="A0A9Q3HQP1"/>
<keyword evidence="3" id="KW-1185">Reference proteome</keyword>
<feature type="compositionally biased region" description="Polar residues" evidence="1">
    <location>
        <begin position="118"/>
        <end position="129"/>
    </location>
</feature>
<protein>
    <submittedName>
        <fullName evidence="2">Uncharacterized protein</fullName>
    </submittedName>
</protein>
<comment type="caution">
    <text evidence="2">The sequence shown here is derived from an EMBL/GenBank/DDBJ whole genome shotgun (WGS) entry which is preliminary data.</text>
</comment>